<dbReference type="Gene3D" id="3.10.100.10">
    <property type="entry name" value="Mannose-Binding Protein A, subunit A"/>
    <property type="match status" value="1"/>
</dbReference>
<dbReference type="eggNOG" id="KOG4297">
    <property type="taxonomic scope" value="Eukaryota"/>
</dbReference>
<dbReference type="SUPFAM" id="SSF56436">
    <property type="entry name" value="C-type lectin-like"/>
    <property type="match status" value="1"/>
</dbReference>
<feature type="region of interest" description="Disordered" evidence="3">
    <location>
        <begin position="77"/>
        <end position="102"/>
    </location>
</feature>
<evidence type="ECO:0000256" key="2">
    <source>
        <dbReference type="ARBA" id="ARBA00022734"/>
    </source>
</evidence>
<name>K7F441_PELSI</name>
<dbReference type="Proteomes" id="UP000007267">
    <property type="component" value="Unassembled WGS sequence"/>
</dbReference>
<proteinExistence type="predicted"/>
<feature type="domain" description="C-type lectin" evidence="5">
    <location>
        <begin position="135"/>
        <end position="245"/>
    </location>
</feature>
<dbReference type="SMART" id="SM00034">
    <property type="entry name" value="CLECT"/>
    <property type="match status" value="1"/>
</dbReference>
<dbReference type="InterPro" id="IPR033992">
    <property type="entry name" value="NKR-like_CTLD"/>
</dbReference>
<sequence>MGKGVESKEAKQMLEQQSSSDSNRDSENGGQPGDRAHSSSRKCAIWKRPAFLWTIIVALVVIIVALAAVLGVSQTGGPLNSLENRTKEQIIRGSKSSRDPTDLHSRLKQFMCESSPNKPAEGPGCKLCPPDWLLHRDQCYWVSKNKSLWNKSRNDCSRRDSRLLAIRDQAEMAFIQTITKDTPQMWLDLTFTSSSVHLVWMDGSVVNRTLFKAVHLPKENNNCGVLKADEISFENCSAVSKWICVKESFPI</sequence>
<dbReference type="CDD" id="cd03593">
    <property type="entry name" value="CLECT_NK_receptors_like"/>
    <property type="match status" value="1"/>
</dbReference>
<evidence type="ECO:0000313" key="6">
    <source>
        <dbReference type="Ensembl" id="ENSPSIP00000002801.1"/>
    </source>
</evidence>
<evidence type="ECO:0000256" key="4">
    <source>
        <dbReference type="SAM" id="Phobius"/>
    </source>
</evidence>
<dbReference type="HOGENOM" id="CLU_049894_8_2_1"/>
<dbReference type="KEGG" id="pss:102458986"/>
<evidence type="ECO:0000313" key="7">
    <source>
        <dbReference type="Proteomes" id="UP000007267"/>
    </source>
</evidence>
<reference evidence="6" key="3">
    <citation type="submission" date="2025-08" db="UniProtKB">
        <authorList>
            <consortium name="Ensembl"/>
        </authorList>
    </citation>
    <scope>IDENTIFICATION</scope>
</reference>
<evidence type="ECO:0000256" key="1">
    <source>
        <dbReference type="ARBA" id="ARBA00004167"/>
    </source>
</evidence>
<keyword evidence="4" id="KW-0812">Transmembrane</keyword>
<reference evidence="7" key="1">
    <citation type="submission" date="2011-10" db="EMBL/GenBank/DDBJ databases">
        <authorList>
            <consortium name="Soft-shell Turtle Genome Consortium"/>
        </authorList>
    </citation>
    <scope>NUCLEOTIDE SEQUENCE [LARGE SCALE GENOMIC DNA]</scope>
    <source>
        <strain evidence="7">Daiwa-1</strain>
    </source>
</reference>
<dbReference type="Pfam" id="PF00059">
    <property type="entry name" value="Lectin_C"/>
    <property type="match status" value="1"/>
</dbReference>
<feature type="compositionally biased region" description="Basic and acidic residues" evidence="3">
    <location>
        <begin position="1"/>
        <end position="12"/>
    </location>
</feature>
<comment type="subcellular location">
    <subcellularLocation>
        <location evidence="1">Membrane</location>
        <topology evidence="1">Single-pass membrane protein</topology>
    </subcellularLocation>
</comment>
<dbReference type="InterPro" id="IPR001304">
    <property type="entry name" value="C-type_lectin-like"/>
</dbReference>
<keyword evidence="4" id="KW-1133">Transmembrane helix</keyword>
<dbReference type="InterPro" id="IPR051379">
    <property type="entry name" value="C-type_Lectin_Receptor_IMM"/>
</dbReference>
<dbReference type="Ensembl" id="ENSPSIT00000002812.1">
    <property type="protein sequence ID" value="ENSPSIP00000002801.1"/>
    <property type="gene ID" value="ENSPSIG00000002725.1"/>
</dbReference>
<accession>K7F441</accession>
<evidence type="ECO:0000256" key="3">
    <source>
        <dbReference type="SAM" id="MobiDB-lite"/>
    </source>
</evidence>
<dbReference type="EMBL" id="AGCU01061377">
    <property type="status" value="NOT_ANNOTATED_CDS"/>
    <property type="molecule type" value="Genomic_DNA"/>
</dbReference>
<dbReference type="GO" id="GO:0005886">
    <property type="term" value="C:plasma membrane"/>
    <property type="evidence" value="ECO:0007669"/>
    <property type="project" value="TreeGrafter"/>
</dbReference>
<dbReference type="GO" id="GO:0030246">
    <property type="term" value="F:carbohydrate binding"/>
    <property type="evidence" value="ECO:0007669"/>
    <property type="project" value="UniProtKB-KW"/>
</dbReference>
<dbReference type="OrthoDB" id="538816at2759"/>
<dbReference type="PROSITE" id="PS50041">
    <property type="entry name" value="C_TYPE_LECTIN_2"/>
    <property type="match status" value="1"/>
</dbReference>
<dbReference type="OMA" id="SAVSKWI"/>
<keyword evidence="4" id="KW-0472">Membrane</keyword>
<reference evidence="6" key="4">
    <citation type="submission" date="2025-09" db="UniProtKB">
        <authorList>
            <consortium name="Ensembl"/>
        </authorList>
    </citation>
    <scope>IDENTIFICATION</scope>
</reference>
<protein>
    <submittedName>
        <fullName evidence="6">Killer cell lectin-like receptor subfamily B member 1B allele B</fullName>
    </submittedName>
</protein>
<keyword evidence="2" id="KW-0430">Lectin</keyword>
<feature type="region of interest" description="Disordered" evidence="3">
    <location>
        <begin position="1"/>
        <end position="40"/>
    </location>
</feature>
<keyword evidence="7" id="KW-1185">Reference proteome</keyword>
<organism evidence="6 7">
    <name type="scientific">Pelodiscus sinensis</name>
    <name type="common">Chinese softshell turtle</name>
    <name type="synonym">Trionyx sinensis</name>
    <dbReference type="NCBI Taxonomy" id="13735"/>
    <lineage>
        <taxon>Eukaryota</taxon>
        <taxon>Metazoa</taxon>
        <taxon>Chordata</taxon>
        <taxon>Craniata</taxon>
        <taxon>Vertebrata</taxon>
        <taxon>Euteleostomi</taxon>
        <taxon>Archelosauria</taxon>
        <taxon>Testudinata</taxon>
        <taxon>Testudines</taxon>
        <taxon>Cryptodira</taxon>
        <taxon>Trionychia</taxon>
        <taxon>Trionychidae</taxon>
        <taxon>Pelodiscus</taxon>
    </lineage>
</organism>
<dbReference type="PANTHER" id="PTHR46746:SF3">
    <property type="entry name" value="C-TYPE LECTIN DOMAIN-CONTAINING PROTEIN-RELATED"/>
    <property type="match status" value="1"/>
</dbReference>
<dbReference type="GeneTree" id="ENSGT00940000163123"/>
<dbReference type="RefSeq" id="XP_006119705.1">
    <property type="nucleotide sequence ID" value="XM_006119643.1"/>
</dbReference>
<dbReference type="InterPro" id="IPR016186">
    <property type="entry name" value="C-type_lectin-like/link_sf"/>
</dbReference>
<evidence type="ECO:0000259" key="5">
    <source>
        <dbReference type="PROSITE" id="PS50041"/>
    </source>
</evidence>
<dbReference type="AlphaFoldDB" id="K7F441"/>
<dbReference type="PANTHER" id="PTHR46746">
    <property type="entry name" value="KILLER CELL LECTIN-LIKE RECEPTOR SUBFAMILY F MEMBER 2"/>
    <property type="match status" value="1"/>
</dbReference>
<reference evidence="7" key="2">
    <citation type="journal article" date="2013" name="Nat. Genet.">
        <title>The draft genomes of soft-shell turtle and green sea turtle yield insights into the development and evolution of the turtle-specific body plan.</title>
        <authorList>
            <person name="Wang Z."/>
            <person name="Pascual-Anaya J."/>
            <person name="Zadissa A."/>
            <person name="Li W."/>
            <person name="Niimura Y."/>
            <person name="Huang Z."/>
            <person name="Li C."/>
            <person name="White S."/>
            <person name="Xiong Z."/>
            <person name="Fang D."/>
            <person name="Wang B."/>
            <person name="Ming Y."/>
            <person name="Chen Y."/>
            <person name="Zheng Y."/>
            <person name="Kuraku S."/>
            <person name="Pignatelli M."/>
            <person name="Herrero J."/>
            <person name="Beal K."/>
            <person name="Nozawa M."/>
            <person name="Li Q."/>
            <person name="Wang J."/>
            <person name="Zhang H."/>
            <person name="Yu L."/>
            <person name="Shigenobu S."/>
            <person name="Wang J."/>
            <person name="Liu J."/>
            <person name="Flicek P."/>
            <person name="Searle S."/>
            <person name="Wang J."/>
            <person name="Kuratani S."/>
            <person name="Yin Y."/>
            <person name="Aken B."/>
            <person name="Zhang G."/>
            <person name="Irie N."/>
        </authorList>
    </citation>
    <scope>NUCLEOTIDE SEQUENCE [LARGE SCALE GENOMIC DNA]</scope>
    <source>
        <strain evidence="7">Daiwa-1</strain>
    </source>
</reference>
<feature type="transmembrane region" description="Helical" evidence="4">
    <location>
        <begin position="50"/>
        <end position="72"/>
    </location>
</feature>
<dbReference type="InterPro" id="IPR016187">
    <property type="entry name" value="CTDL_fold"/>
</dbReference>
<feature type="compositionally biased region" description="Basic and acidic residues" evidence="3">
    <location>
        <begin position="84"/>
        <end position="102"/>
    </location>
</feature>